<reference evidence="3 4" key="1">
    <citation type="submission" date="2024-06" db="EMBL/GenBank/DDBJ databases">
        <title>Genomic Encyclopedia of Type Strains, Phase IV (KMG-IV): sequencing the most valuable type-strain genomes for metagenomic binning, comparative biology and taxonomic classification.</title>
        <authorList>
            <person name="Goeker M."/>
        </authorList>
    </citation>
    <scope>NUCLEOTIDE SEQUENCE [LARGE SCALE GENOMIC DNA]</scope>
    <source>
        <strain evidence="3 4">DSM 17809</strain>
    </source>
</reference>
<dbReference type="PROSITE" id="PS51257">
    <property type="entry name" value="PROKAR_LIPOPROTEIN"/>
    <property type="match status" value="1"/>
</dbReference>
<dbReference type="Proteomes" id="UP001549110">
    <property type="component" value="Unassembled WGS sequence"/>
</dbReference>
<feature type="signal peptide" evidence="2">
    <location>
        <begin position="1"/>
        <end position="24"/>
    </location>
</feature>
<proteinExistence type="predicted"/>
<evidence type="ECO:0000256" key="1">
    <source>
        <dbReference type="SAM" id="MobiDB-lite"/>
    </source>
</evidence>
<evidence type="ECO:0000256" key="2">
    <source>
        <dbReference type="SAM" id="SignalP"/>
    </source>
</evidence>
<feature type="region of interest" description="Disordered" evidence="1">
    <location>
        <begin position="315"/>
        <end position="347"/>
    </location>
</feature>
<evidence type="ECO:0008006" key="5">
    <source>
        <dbReference type="Google" id="ProtNLM"/>
    </source>
</evidence>
<comment type="caution">
    <text evidence="3">The sequence shown here is derived from an EMBL/GenBank/DDBJ whole genome shotgun (WGS) entry which is preliminary data.</text>
</comment>
<keyword evidence="4" id="KW-1185">Reference proteome</keyword>
<sequence length="347" mass="36404">MTTAARAGLTAAAFAIATLLASCAQPPAAPPPPPAPPVSMAPKLVEQAAAYRYYMDRAAAISPAFVDGQMVQDGLRVAAAYEPKQFLQGAMAYGAIVALQDQAFMTGVKQYASDPARRQQVAYEIMKDPAYVVGIPGAQSAAGLVIAAIGSDGAKFYEAGKTVKQAAYDVQKQSWSKADVQARDARLQQAKMLGSTPVVGNVDETARLQQAITGAQPLGITGASATPPFTPMVIRSLAIAALSGLGAATDANIETLNAIMVEPNVNSCANMSKLNLYQCLAVSRPHYEDVFCLGQHAMMDTARCVIKASGQPEPYEPKFVPKVRENAGYTPTPAKKAPAKKAAKKKS</sequence>
<accession>A0ABV2EFA0</accession>
<evidence type="ECO:0000313" key="4">
    <source>
        <dbReference type="Proteomes" id="UP001549110"/>
    </source>
</evidence>
<dbReference type="EMBL" id="JBEPLU010000001">
    <property type="protein sequence ID" value="MET3525715.1"/>
    <property type="molecule type" value="Genomic_DNA"/>
</dbReference>
<protein>
    <recommendedName>
        <fullName evidence="5">Lipoprotein</fullName>
    </recommendedName>
</protein>
<keyword evidence="2" id="KW-0732">Signal</keyword>
<evidence type="ECO:0000313" key="3">
    <source>
        <dbReference type="EMBL" id="MET3525715.1"/>
    </source>
</evidence>
<name>A0ABV2EFA0_9CAUL</name>
<feature type="compositionally biased region" description="Basic residues" evidence="1">
    <location>
        <begin position="337"/>
        <end position="347"/>
    </location>
</feature>
<dbReference type="RefSeq" id="WP_331931564.1">
    <property type="nucleotide sequence ID" value="NZ_JBEPLU010000001.1"/>
</dbReference>
<feature type="chain" id="PRO_5047104415" description="Lipoprotein" evidence="2">
    <location>
        <begin position="25"/>
        <end position="347"/>
    </location>
</feature>
<organism evidence="3 4">
    <name type="scientific">Phenylobacterium koreense</name>
    <dbReference type="NCBI Taxonomy" id="266125"/>
    <lineage>
        <taxon>Bacteria</taxon>
        <taxon>Pseudomonadati</taxon>
        <taxon>Pseudomonadota</taxon>
        <taxon>Alphaproteobacteria</taxon>
        <taxon>Caulobacterales</taxon>
        <taxon>Caulobacteraceae</taxon>
        <taxon>Phenylobacterium</taxon>
    </lineage>
</organism>
<gene>
    <name evidence="3" type="ORF">ABID41_000810</name>
</gene>